<feature type="region of interest" description="Disordered" evidence="1">
    <location>
        <begin position="47"/>
        <end position="80"/>
    </location>
</feature>
<accession>A0AAQ4EI16</accession>
<reference evidence="2 3" key="1">
    <citation type="journal article" date="2023" name="Arcadia Sci">
        <title>De novo assembly of a long-read Amblyomma americanum tick genome.</title>
        <authorList>
            <person name="Chou S."/>
            <person name="Poskanzer K.E."/>
            <person name="Rollins M."/>
            <person name="Thuy-Boun P.S."/>
        </authorList>
    </citation>
    <scope>NUCLEOTIDE SEQUENCE [LARGE SCALE GENOMIC DNA]</scope>
    <source>
        <strain evidence="2">F_SG_1</strain>
        <tissue evidence="2">Salivary glands</tissue>
    </source>
</reference>
<comment type="caution">
    <text evidence="2">The sequence shown here is derived from an EMBL/GenBank/DDBJ whole genome shotgun (WGS) entry which is preliminary data.</text>
</comment>
<dbReference type="Proteomes" id="UP001321473">
    <property type="component" value="Unassembled WGS sequence"/>
</dbReference>
<name>A0AAQ4EI16_AMBAM</name>
<dbReference type="AlphaFoldDB" id="A0AAQ4EI16"/>
<evidence type="ECO:0000256" key="1">
    <source>
        <dbReference type="SAM" id="MobiDB-lite"/>
    </source>
</evidence>
<proteinExistence type="predicted"/>
<evidence type="ECO:0000313" key="3">
    <source>
        <dbReference type="Proteomes" id="UP001321473"/>
    </source>
</evidence>
<sequence>MPLDWSHYLLHPTTLCVSAMTRSFRLCRRRATEASVLPSLCTKNTQIQPVTSEGGSNTLVAPKEPTRPLGTALGAPMPVL</sequence>
<organism evidence="2 3">
    <name type="scientific">Amblyomma americanum</name>
    <name type="common">Lone star tick</name>
    <dbReference type="NCBI Taxonomy" id="6943"/>
    <lineage>
        <taxon>Eukaryota</taxon>
        <taxon>Metazoa</taxon>
        <taxon>Ecdysozoa</taxon>
        <taxon>Arthropoda</taxon>
        <taxon>Chelicerata</taxon>
        <taxon>Arachnida</taxon>
        <taxon>Acari</taxon>
        <taxon>Parasitiformes</taxon>
        <taxon>Ixodida</taxon>
        <taxon>Ixodoidea</taxon>
        <taxon>Ixodidae</taxon>
        <taxon>Amblyomminae</taxon>
        <taxon>Amblyomma</taxon>
    </lineage>
</organism>
<protein>
    <submittedName>
        <fullName evidence="2">Uncharacterized protein</fullName>
    </submittedName>
</protein>
<keyword evidence="3" id="KW-1185">Reference proteome</keyword>
<gene>
    <name evidence="2" type="ORF">V5799_011051</name>
</gene>
<feature type="compositionally biased region" description="Polar residues" evidence="1">
    <location>
        <begin position="47"/>
        <end position="59"/>
    </location>
</feature>
<dbReference type="EMBL" id="JARKHS020015418">
    <property type="protein sequence ID" value="KAK8774416.1"/>
    <property type="molecule type" value="Genomic_DNA"/>
</dbReference>
<evidence type="ECO:0000313" key="2">
    <source>
        <dbReference type="EMBL" id="KAK8774416.1"/>
    </source>
</evidence>